<dbReference type="PANTHER" id="PTHR31241">
    <property type="entry name" value="DEHYDRATION-RESPONSIVE ELEMENT-BINDING PROTEIN 2C"/>
    <property type="match status" value="1"/>
</dbReference>
<dbReference type="GO" id="GO:0006950">
    <property type="term" value="P:response to stress"/>
    <property type="evidence" value="ECO:0007669"/>
    <property type="project" value="TreeGrafter"/>
</dbReference>
<evidence type="ECO:0000256" key="5">
    <source>
        <dbReference type="ARBA" id="ARBA00023242"/>
    </source>
</evidence>
<dbReference type="Gene3D" id="3.30.730.10">
    <property type="entry name" value="AP2/ERF domain"/>
    <property type="match status" value="1"/>
</dbReference>
<dbReference type="GO" id="GO:0005634">
    <property type="term" value="C:nucleus"/>
    <property type="evidence" value="ECO:0007669"/>
    <property type="project" value="UniProtKB-SubCell"/>
</dbReference>
<dbReference type="SUPFAM" id="SSF54171">
    <property type="entry name" value="DNA-binding domain"/>
    <property type="match status" value="1"/>
</dbReference>
<dbReference type="InterPro" id="IPR016177">
    <property type="entry name" value="DNA-bd_dom_sf"/>
</dbReference>
<dbReference type="GO" id="GO:0045893">
    <property type="term" value="P:positive regulation of DNA-templated transcription"/>
    <property type="evidence" value="ECO:0007669"/>
    <property type="project" value="TreeGrafter"/>
</dbReference>
<feature type="domain" description="AP2/ERF" evidence="7">
    <location>
        <begin position="1"/>
        <end position="54"/>
    </location>
</feature>
<reference evidence="8 9" key="1">
    <citation type="journal article" date="2019" name="G3 (Bethesda)">
        <title>Sequencing of a Wild Apple (Malus baccata) Genome Unravels the Differences Between Cultivated and Wild Apple Species Regarding Disease Resistance and Cold Tolerance.</title>
        <authorList>
            <person name="Chen X."/>
        </authorList>
    </citation>
    <scope>NUCLEOTIDE SEQUENCE [LARGE SCALE GENOMIC DNA]</scope>
    <source>
        <strain evidence="9">cv. Shandingzi</strain>
        <tissue evidence="8">Leaves</tissue>
    </source>
</reference>
<evidence type="ECO:0000256" key="2">
    <source>
        <dbReference type="ARBA" id="ARBA00023015"/>
    </source>
</evidence>
<dbReference type="EMBL" id="VIEB01000005">
    <property type="protein sequence ID" value="TQE14134.1"/>
    <property type="molecule type" value="Genomic_DNA"/>
</dbReference>
<evidence type="ECO:0000313" key="8">
    <source>
        <dbReference type="EMBL" id="TQE14134.1"/>
    </source>
</evidence>
<evidence type="ECO:0000259" key="7">
    <source>
        <dbReference type="PROSITE" id="PS51032"/>
    </source>
</evidence>
<gene>
    <name evidence="8" type="ORF">C1H46_000053</name>
</gene>
<evidence type="ECO:0000313" key="9">
    <source>
        <dbReference type="Proteomes" id="UP000315295"/>
    </source>
</evidence>
<keyword evidence="3" id="KW-0238">DNA-binding</keyword>
<keyword evidence="4" id="KW-0804">Transcription</keyword>
<dbReference type="Proteomes" id="UP000315295">
    <property type="component" value="Unassembled WGS sequence"/>
</dbReference>
<sequence>MRQWSWGKRVVEIRKPGKRTRKWLGTFATADDAACAYGQAAIILYGSREQLNLQLSGSSS</sequence>
<evidence type="ECO:0000256" key="4">
    <source>
        <dbReference type="ARBA" id="ARBA00023163"/>
    </source>
</evidence>
<evidence type="ECO:0000256" key="3">
    <source>
        <dbReference type="ARBA" id="ARBA00023125"/>
    </source>
</evidence>
<dbReference type="SMART" id="SM00380">
    <property type="entry name" value="AP2"/>
    <property type="match status" value="1"/>
</dbReference>
<name>A0A540NSX2_MALBA</name>
<keyword evidence="2" id="KW-0805">Transcription regulation</keyword>
<keyword evidence="5" id="KW-0539">Nucleus</keyword>
<dbReference type="InterPro" id="IPR036955">
    <property type="entry name" value="AP2/ERF_dom_sf"/>
</dbReference>
<accession>A0A540NSX2</accession>
<dbReference type="CDD" id="cd00018">
    <property type="entry name" value="AP2"/>
    <property type="match status" value="1"/>
</dbReference>
<evidence type="ECO:0000256" key="1">
    <source>
        <dbReference type="ARBA" id="ARBA00004123"/>
    </source>
</evidence>
<comment type="caution">
    <text evidence="8">The sequence shown here is derived from an EMBL/GenBank/DDBJ whole genome shotgun (WGS) entry which is preliminary data.</text>
</comment>
<dbReference type="GO" id="GO:0003700">
    <property type="term" value="F:DNA-binding transcription factor activity"/>
    <property type="evidence" value="ECO:0007669"/>
    <property type="project" value="InterPro"/>
</dbReference>
<keyword evidence="9" id="KW-1185">Reference proteome</keyword>
<comment type="subcellular location">
    <subcellularLocation>
        <location evidence="1">Nucleus</location>
    </subcellularLocation>
</comment>
<dbReference type="InterPro" id="IPR001471">
    <property type="entry name" value="AP2/ERF_dom"/>
</dbReference>
<comment type="similarity">
    <text evidence="6">Belongs to the AP2/ERF transcription factor family. ERF subfamily.</text>
</comment>
<organism evidence="8 9">
    <name type="scientific">Malus baccata</name>
    <name type="common">Siberian crab apple</name>
    <name type="synonym">Pyrus baccata</name>
    <dbReference type="NCBI Taxonomy" id="106549"/>
    <lineage>
        <taxon>Eukaryota</taxon>
        <taxon>Viridiplantae</taxon>
        <taxon>Streptophyta</taxon>
        <taxon>Embryophyta</taxon>
        <taxon>Tracheophyta</taxon>
        <taxon>Spermatophyta</taxon>
        <taxon>Magnoliopsida</taxon>
        <taxon>eudicotyledons</taxon>
        <taxon>Gunneridae</taxon>
        <taxon>Pentapetalae</taxon>
        <taxon>rosids</taxon>
        <taxon>fabids</taxon>
        <taxon>Rosales</taxon>
        <taxon>Rosaceae</taxon>
        <taxon>Amygdaloideae</taxon>
        <taxon>Maleae</taxon>
        <taxon>Malus</taxon>
    </lineage>
</organism>
<dbReference type="GO" id="GO:0000976">
    <property type="term" value="F:transcription cis-regulatory region binding"/>
    <property type="evidence" value="ECO:0007669"/>
    <property type="project" value="TreeGrafter"/>
</dbReference>
<dbReference type="PANTHER" id="PTHR31241:SF24">
    <property type="entry name" value="ETHYLENE-RESPONSIVE TRANSCRIPTION FACTOR ABI4"/>
    <property type="match status" value="1"/>
</dbReference>
<protein>
    <recommendedName>
        <fullName evidence="7">AP2/ERF domain-containing protein</fullName>
    </recommendedName>
</protein>
<dbReference type="AlphaFoldDB" id="A0A540NSX2"/>
<dbReference type="PROSITE" id="PS51032">
    <property type="entry name" value="AP2_ERF"/>
    <property type="match status" value="1"/>
</dbReference>
<dbReference type="STRING" id="106549.A0A540NSX2"/>
<evidence type="ECO:0000256" key="6">
    <source>
        <dbReference type="ARBA" id="ARBA00024343"/>
    </source>
</evidence>
<proteinExistence type="inferred from homology"/>